<dbReference type="InterPro" id="IPR001734">
    <property type="entry name" value="Na/solute_symporter"/>
</dbReference>
<dbReference type="InterPro" id="IPR031155">
    <property type="entry name" value="DUR"/>
</dbReference>
<proteinExistence type="inferred from homology"/>
<protein>
    <submittedName>
        <fullName evidence="9">Uncharacterized protein</fullName>
    </submittedName>
</protein>
<dbReference type="GO" id="GO:0015204">
    <property type="term" value="F:urea transmembrane transporter activity"/>
    <property type="evidence" value="ECO:0007669"/>
    <property type="project" value="InterPro"/>
</dbReference>
<accession>A0AAD6N7Y2</accession>
<keyword evidence="5 8" id="KW-1133">Transmembrane helix</keyword>
<evidence type="ECO:0000256" key="2">
    <source>
        <dbReference type="ARBA" id="ARBA00006434"/>
    </source>
</evidence>
<keyword evidence="10" id="KW-1185">Reference proteome</keyword>
<dbReference type="Pfam" id="PF00474">
    <property type="entry name" value="SSF"/>
    <property type="match status" value="1"/>
</dbReference>
<comment type="subcellular location">
    <subcellularLocation>
        <location evidence="1">Membrane</location>
        <topology evidence="1">Multi-pass membrane protein</topology>
    </subcellularLocation>
</comment>
<keyword evidence="6 8" id="KW-0472">Membrane</keyword>
<evidence type="ECO:0000256" key="3">
    <source>
        <dbReference type="ARBA" id="ARBA00022448"/>
    </source>
</evidence>
<feature type="transmembrane region" description="Helical" evidence="8">
    <location>
        <begin position="617"/>
        <end position="639"/>
    </location>
</feature>
<dbReference type="GO" id="GO:0015606">
    <property type="term" value="F:spermidine transmembrane transporter activity"/>
    <property type="evidence" value="ECO:0007669"/>
    <property type="project" value="UniProtKB-ARBA"/>
</dbReference>
<dbReference type="NCBIfam" id="TIGR00813">
    <property type="entry name" value="sss"/>
    <property type="match status" value="1"/>
</dbReference>
<feature type="transmembrane region" description="Helical" evidence="8">
    <location>
        <begin position="13"/>
        <end position="36"/>
    </location>
</feature>
<feature type="transmembrane region" description="Helical" evidence="8">
    <location>
        <begin position="127"/>
        <end position="146"/>
    </location>
</feature>
<dbReference type="InterPro" id="IPR038377">
    <property type="entry name" value="Na/Glc_symporter_sf"/>
</dbReference>
<dbReference type="AlphaFoldDB" id="A0AAD6N7Y2"/>
<dbReference type="Gene3D" id="1.20.1730.10">
    <property type="entry name" value="Sodium/glucose cotransporter"/>
    <property type="match status" value="1"/>
</dbReference>
<dbReference type="CDD" id="cd11476">
    <property type="entry name" value="SLC5sbd_DUR3"/>
    <property type="match status" value="1"/>
</dbReference>
<comment type="similarity">
    <text evidence="2 7">Belongs to the sodium:solute symporter (SSF) (TC 2.A.21) family.</text>
</comment>
<dbReference type="GO" id="GO:0005886">
    <property type="term" value="C:plasma membrane"/>
    <property type="evidence" value="ECO:0007669"/>
    <property type="project" value="TreeGrafter"/>
</dbReference>
<organism evidence="9 10">
    <name type="scientific">Penicillium canescens</name>
    <dbReference type="NCBI Taxonomy" id="5083"/>
    <lineage>
        <taxon>Eukaryota</taxon>
        <taxon>Fungi</taxon>
        <taxon>Dikarya</taxon>
        <taxon>Ascomycota</taxon>
        <taxon>Pezizomycotina</taxon>
        <taxon>Eurotiomycetes</taxon>
        <taxon>Eurotiomycetidae</taxon>
        <taxon>Eurotiales</taxon>
        <taxon>Aspergillaceae</taxon>
        <taxon>Penicillium</taxon>
    </lineage>
</organism>
<evidence type="ECO:0000256" key="5">
    <source>
        <dbReference type="ARBA" id="ARBA00022989"/>
    </source>
</evidence>
<gene>
    <name evidence="9" type="ORF">N7460_007571</name>
</gene>
<dbReference type="Proteomes" id="UP001219568">
    <property type="component" value="Unassembled WGS sequence"/>
</dbReference>
<feature type="transmembrane region" description="Helical" evidence="8">
    <location>
        <begin position="166"/>
        <end position="186"/>
    </location>
</feature>
<feature type="transmembrane region" description="Helical" evidence="8">
    <location>
        <begin position="87"/>
        <end position="107"/>
    </location>
</feature>
<name>A0AAD6N7Y2_PENCN</name>
<evidence type="ECO:0000256" key="4">
    <source>
        <dbReference type="ARBA" id="ARBA00022692"/>
    </source>
</evidence>
<dbReference type="PROSITE" id="PS50283">
    <property type="entry name" value="NA_SOLUT_SYMP_3"/>
    <property type="match status" value="1"/>
</dbReference>
<keyword evidence="3" id="KW-0813">Transport</keyword>
<feature type="transmembrane region" description="Helical" evidence="8">
    <location>
        <begin position="290"/>
        <end position="315"/>
    </location>
</feature>
<evidence type="ECO:0000256" key="8">
    <source>
        <dbReference type="SAM" id="Phobius"/>
    </source>
</evidence>
<feature type="transmembrane region" description="Helical" evidence="8">
    <location>
        <begin position="427"/>
        <end position="448"/>
    </location>
</feature>
<dbReference type="FunFam" id="1.20.1730.10:FF:000006">
    <property type="entry name" value="Urea active transporter"/>
    <property type="match status" value="1"/>
</dbReference>
<reference evidence="9" key="1">
    <citation type="journal article" date="2023" name="IMA Fungus">
        <title>Comparative genomic study of the Penicillium genus elucidates a diverse pangenome and 15 lateral gene transfer events.</title>
        <authorList>
            <person name="Petersen C."/>
            <person name="Sorensen T."/>
            <person name="Nielsen M.R."/>
            <person name="Sondergaard T.E."/>
            <person name="Sorensen J.L."/>
            <person name="Fitzpatrick D.A."/>
            <person name="Frisvad J.C."/>
            <person name="Nielsen K.L."/>
        </authorList>
    </citation>
    <scope>NUCLEOTIDE SEQUENCE</scope>
    <source>
        <strain evidence="9">IBT 15450</strain>
    </source>
</reference>
<feature type="transmembrane region" description="Helical" evidence="8">
    <location>
        <begin position="198"/>
        <end position="215"/>
    </location>
</feature>
<evidence type="ECO:0000256" key="6">
    <source>
        <dbReference type="ARBA" id="ARBA00023136"/>
    </source>
</evidence>
<reference evidence="9" key="2">
    <citation type="submission" date="2023-01" db="EMBL/GenBank/DDBJ databases">
        <authorList>
            <person name="Petersen C."/>
        </authorList>
    </citation>
    <scope>NUCLEOTIDE SEQUENCE</scope>
    <source>
        <strain evidence="9">IBT 15450</strain>
    </source>
</reference>
<comment type="caution">
    <text evidence="9">The sequence shown here is derived from an EMBL/GenBank/DDBJ whole genome shotgun (WGS) entry which is preliminary data.</text>
</comment>
<evidence type="ECO:0000256" key="7">
    <source>
        <dbReference type="RuleBase" id="RU362091"/>
    </source>
</evidence>
<keyword evidence="4 8" id="KW-0812">Transmembrane</keyword>
<feature type="transmembrane region" description="Helical" evidence="8">
    <location>
        <begin position="57"/>
        <end position="75"/>
    </location>
</feature>
<feature type="transmembrane region" description="Helical" evidence="8">
    <location>
        <begin position="494"/>
        <end position="515"/>
    </location>
</feature>
<dbReference type="PANTHER" id="PTHR46154">
    <property type="match status" value="1"/>
</dbReference>
<dbReference type="EMBL" id="JAQJZL010000008">
    <property type="protein sequence ID" value="KAJ6038854.1"/>
    <property type="molecule type" value="Genomic_DNA"/>
</dbReference>
<dbReference type="PANTHER" id="PTHR46154:SF2">
    <property type="entry name" value="SOLUTE SYMPORTER FAMILY TRANSPORTER (AFU_ORTHOLOGUE AFUA_6G03200)"/>
    <property type="match status" value="1"/>
</dbReference>
<sequence>MTSSVTTPILPEAAGYGVVVGIGFFFAVLMAFISFIQNKYTQYSTKTSEEFNTASRSVKPGLIASGVVSAWTWAATLLQSSSVAYDYGIADAAGATVQIFMFSVLACKVKQNAPYCHTFLEIIHRRYGAATHLVFVFFALLTNILVASQLLLGGSAVVTALTGMNVYAAVFLIPVGVSIYVVLGGLRATFLCDYSHTVIMLIVILYFMFSVYSTNDLVGSPSAMFELLQTAAVKRPVDGNLDGSYLTMKSNYGLIFGVIQLCSGLGTVFLDQGYWQRAIASRPTTAVRAYIMGGLAWFAIPFGFATTLGLAAVALTDNPRYPTYPNPMTSSQVSAGLAAPFAAATLLGKNGAVALLLTLFMAVTSSSSSELIAVSSILTFDVYKTYIKPSATPEQLIFVSHVMICVFGVVMAVFACIWNAVGIDLGWLFLTMGLLIGGAVFPAAFSITWKGQTRLGALCGALGGLVAGLTAWLVEAKVYYGEVNITTTGGSYPTLAGNMAAVMTGLILSVIISYIKPDNTFEWDVTRAINAPGTGQSVLIVQTDGKNDGQNDDLATFQAGEKEVLEDAAVIDDPKKLKNAFVIAVVTSLVLSFIMDFLIPIPMFLSHYIFSRSFFTAWVIISFIWVFGAMTLCGILPILETRRFFKHVFLQMLGLGQKSRAQ</sequence>
<evidence type="ECO:0000313" key="10">
    <source>
        <dbReference type="Proteomes" id="UP001219568"/>
    </source>
</evidence>
<feature type="transmembrane region" description="Helical" evidence="8">
    <location>
        <begin position="252"/>
        <end position="270"/>
    </location>
</feature>
<evidence type="ECO:0000313" key="9">
    <source>
        <dbReference type="EMBL" id="KAJ6038854.1"/>
    </source>
</evidence>
<feature type="transmembrane region" description="Helical" evidence="8">
    <location>
        <begin position="455"/>
        <end position="474"/>
    </location>
</feature>
<feature type="transmembrane region" description="Helical" evidence="8">
    <location>
        <begin position="581"/>
        <end position="605"/>
    </location>
</feature>
<evidence type="ECO:0000256" key="1">
    <source>
        <dbReference type="ARBA" id="ARBA00004141"/>
    </source>
</evidence>
<feature type="transmembrane region" description="Helical" evidence="8">
    <location>
        <begin position="396"/>
        <end position="421"/>
    </location>
</feature>